<protein>
    <recommendedName>
        <fullName evidence="1">PAS fold-4 domain-containing protein</fullName>
    </recommendedName>
</protein>
<keyword evidence="3" id="KW-1185">Reference proteome</keyword>
<dbReference type="SUPFAM" id="SSF55785">
    <property type="entry name" value="PYP-like sensor domain (PAS domain)"/>
    <property type="match status" value="1"/>
</dbReference>
<feature type="domain" description="PAS fold-4" evidence="1">
    <location>
        <begin position="27"/>
        <end position="119"/>
    </location>
</feature>
<name>A0ABP3VSP7_9BURK</name>
<organism evidence="2 3">
    <name type="scientific">Ideonella azotifigens</name>
    <dbReference type="NCBI Taxonomy" id="513160"/>
    <lineage>
        <taxon>Bacteria</taxon>
        <taxon>Pseudomonadati</taxon>
        <taxon>Pseudomonadota</taxon>
        <taxon>Betaproteobacteria</taxon>
        <taxon>Burkholderiales</taxon>
        <taxon>Sphaerotilaceae</taxon>
        <taxon>Ideonella</taxon>
    </lineage>
</organism>
<accession>A0ABP3VSP7</accession>
<dbReference type="InterPro" id="IPR013656">
    <property type="entry name" value="PAS_4"/>
</dbReference>
<comment type="caution">
    <text evidence="2">The sequence shown here is derived from an EMBL/GenBank/DDBJ whole genome shotgun (WGS) entry which is preliminary data.</text>
</comment>
<evidence type="ECO:0000313" key="2">
    <source>
        <dbReference type="EMBL" id="GAA0766888.1"/>
    </source>
</evidence>
<sequence>MQTLDSQLNLDCADALRRVEWLGDEALDRLRFGVIGFDATGVIRRYNACESSFSGLRPKNVIGRALFTDVAQCMNNYLIAQRFQDAWADCMALDATIDYVLTWRMRPTKVQMRLLCSPDRAMSYLLLRHH</sequence>
<proteinExistence type="predicted"/>
<dbReference type="Pfam" id="PF08448">
    <property type="entry name" value="PAS_4"/>
    <property type="match status" value="1"/>
</dbReference>
<evidence type="ECO:0000313" key="3">
    <source>
        <dbReference type="Proteomes" id="UP001500279"/>
    </source>
</evidence>
<reference evidence="3" key="1">
    <citation type="journal article" date="2019" name="Int. J. Syst. Evol. Microbiol.">
        <title>The Global Catalogue of Microorganisms (GCM) 10K type strain sequencing project: providing services to taxonomists for standard genome sequencing and annotation.</title>
        <authorList>
            <consortium name="The Broad Institute Genomics Platform"/>
            <consortium name="The Broad Institute Genome Sequencing Center for Infectious Disease"/>
            <person name="Wu L."/>
            <person name="Ma J."/>
        </authorList>
    </citation>
    <scope>NUCLEOTIDE SEQUENCE [LARGE SCALE GENOMIC DNA]</scope>
    <source>
        <strain evidence="3">JCM 15503</strain>
    </source>
</reference>
<dbReference type="RefSeq" id="WP_141285570.1">
    <property type="nucleotide sequence ID" value="NZ_VIDT01000035.1"/>
</dbReference>
<gene>
    <name evidence="2" type="ORF">GCM10009107_55320</name>
</gene>
<evidence type="ECO:0000259" key="1">
    <source>
        <dbReference type="Pfam" id="PF08448"/>
    </source>
</evidence>
<dbReference type="Proteomes" id="UP001500279">
    <property type="component" value="Unassembled WGS sequence"/>
</dbReference>
<dbReference type="InterPro" id="IPR035965">
    <property type="entry name" value="PAS-like_dom_sf"/>
</dbReference>
<dbReference type="Gene3D" id="3.30.450.20">
    <property type="entry name" value="PAS domain"/>
    <property type="match status" value="1"/>
</dbReference>
<dbReference type="EMBL" id="BAAAEW010000045">
    <property type="protein sequence ID" value="GAA0766888.1"/>
    <property type="molecule type" value="Genomic_DNA"/>
</dbReference>